<dbReference type="SUPFAM" id="SSF47336">
    <property type="entry name" value="ACP-like"/>
    <property type="match status" value="1"/>
</dbReference>
<gene>
    <name evidence="2" type="ORF">SBX64_10230</name>
</gene>
<sequence>MMLTNQLIQHIAQQFLDGETDGLDSETPLFELNIVDSAAIFDLVDFLKNQAQVEIKMQDIYPENFASVAAMVALVERLKANQTEGENV</sequence>
<dbReference type="InterPro" id="IPR009081">
    <property type="entry name" value="PP-bd_ACP"/>
</dbReference>
<evidence type="ECO:0000259" key="1">
    <source>
        <dbReference type="PROSITE" id="PS50075"/>
    </source>
</evidence>
<evidence type="ECO:0000313" key="3">
    <source>
        <dbReference type="Proteomes" id="UP001279860"/>
    </source>
</evidence>
<dbReference type="InterPro" id="IPR036736">
    <property type="entry name" value="ACP-like_sf"/>
</dbReference>
<dbReference type="Proteomes" id="UP001279860">
    <property type="component" value="Unassembled WGS sequence"/>
</dbReference>
<dbReference type="Gene3D" id="1.10.1200.10">
    <property type="entry name" value="ACP-like"/>
    <property type="match status" value="1"/>
</dbReference>
<protein>
    <submittedName>
        <fullName evidence="2">Acyl carrier protein</fullName>
    </submittedName>
</protein>
<keyword evidence="3" id="KW-1185">Reference proteome</keyword>
<proteinExistence type="predicted"/>
<comment type="caution">
    <text evidence="2">The sequence shown here is derived from an EMBL/GenBank/DDBJ whole genome shotgun (WGS) entry which is preliminary data.</text>
</comment>
<feature type="domain" description="Carrier" evidence="1">
    <location>
        <begin position="2"/>
        <end position="79"/>
    </location>
</feature>
<accession>A0ABU4IU58</accession>
<organism evidence="2 3">
    <name type="scientific">Vibrio rhizosphaerae</name>
    <dbReference type="NCBI Taxonomy" id="398736"/>
    <lineage>
        <taxon>Bacteria</taxon>
        <taxon>Pseudomonadati</taxon>
        <taxon>Pseudomonadota</taxon>
        <taxon>Gammaproteobacteria</taxon>
        <taxon>Vibrionales</taxon>
        <taxon>Vibrionaceae</taxon>
        <taxon>Vibrio</taxon>
    </lineage>
</organism>
<evidence type="ECO:0000313" key="2">
    <source>
        <dbReference type="EMBL" id="MDW6092925.1"/>
    </source>
</evidence>
<dbReference type="EMBL" id="JAWRCP010000001">
    <property type="protein sequence ID" value="MDW6092925.1"/>
    <property type="molecule type" value="Genomic_DNA"/>
</dbReference>
<name>A0ABU4IU58_9VIBR</name>
<dbReference type="RefSeq" id="WP_261888138.1">
    <property type="nucleotide sequence ID" value="NZ_AP024903.1"/>
</dbReference>
<reference evidence="2 3" key="1">
    <citation type="submission" date="2023-11" db="EMBL/GenBank/DDBJ databases">
        <title>Plant-associative lifestyle of Vibrio porteresiae and its evolutionary dynamics.</title>
        <authorList>
            <person name="Rameshkumar N."/>
            <person name="Kirti K."/>
        </authorList>
    </citation>
    <scope>NUCLEOTIDE SEQUENCE [LARGE SCALE GENOMIC DNA]</scope>
    <source>
        <strain evidence="2 3">MSSRF7</strain>
    </source>
</reference>
<dbReference type="PROSITE" id="PS50075">
    <property type="entry name" value="CARRIER"/>
    <property type="match status" value="1"/>
</dbReference>